<name>A0A1V9YRG2_ACHHY</name>
<evidence type="ECO:0000313" key="2">
    <source>
        <dbReference type="EMBL" id="OQR88338.1"/>
    </source>
</evidence>
<keyword evidence="1" id="KW-0472">Membrane</keyword>
<keyword evidence="3" id="KW-1185">Reference proteome</keyword>
<gene>
    <name evidence="2" type="ORF">ACHHYP_20306</name>
</gene>
<organism evidence="2 3">
    <name type="scientific">Achlya hypogyna</name>
    <name type="common">Oomycete</name>
    <name type="synonym">Protoachlya hypogyna</name>
    <dbReference type="NCBI Taxonomy" id="1202772"/>
    <lineage>
        <taxon>Eukaryota</taxon>
        <taxon>Sar</taxon>
        <taxon>Stramenopiles</taxon>
        <taxon>Oomycota</taxon>
        <taxon>Saprolegniomycetes</taxon>
        <taxon>Saprolegniales</taxon>
        <taxon>Achlyaceae</taxon>
        <taxon>Achlya</taxon>
    </lineage>
</organism>
<sequence length="82" mass="9241">MKYRHEVQVWLSTQHTTPTQLGPTGALVTSKTQPILTRYGAFIQQLKVAVTLTAVALMVLALKTEPQDDTLRWDLAPYKKMT</sequence>
<reference evidence="2 3" key="1">
    <citation type="journal article" date="2014" name="Genome Biol. Evol.">
        <title>The secreted proteins of Achlya hypogyna and Thraustotheca clavata identify the ancestral oomycete secretome and reveal gene acquisitions by horizontal gene transfer.</title>
        <authorList>
            <person name="Misner I."/>
            <person name="Blouin N."/>
            <person name="Leonard G."/>
            <person name="Richards T.A."/>
            <person name="Lane C.E."/>
        </authorList>
    </citation>
    <scope>NUCLEOTIDE SEQUENCE [LARGE SCALE GENOMIC DNA]</scope>
    <source>
        <strain evidence="2 3">ATCC 48635</strain>
    </source>
</reference>
<feature type="transmembrane region" description="Helical" evidence="1">
    <location>
        <begin position="42"/>
        <end position="62"/>
    </location>
</feature>
<dbReference type="Proteomes" id="UP000243579">
    <property type="component" value="Unassembled WGS sequence"/>
</dbReference>
<keyword evidence="1" id="KW-0812">Transmembrane</keyword>
<comment type="caution">
    <text evidence="2">The sequence shown here is derived from an EMBL/GenBank/DDBJ whole genome shotgun (WGS) entry which is preliminary data.</text>
</comment>
<proteinExistence type="predicted"/>
<dbReference type="AlphaFoldDB" id="A0A1V9YRG2"/>
<evidence type="ECO:0000256" key="1">
    <source>
        <dbReference type="SAM" id="Phobius"/>
    </source>
</evidence>
<accession>A0A1V9YRG2</accession>
<dbReference type="EMBL" id="JNBR01001383">
    <property type="protein sequence ID" value="OQR88338.1"/>
    <property type="molecule type" value="Genomic_DNA"/>
</dbReference>
<evidence type="ECO:0000313" key="3">
    <source>
        <dbReference type="Proteomes" id="UP000243579"/>
    </source>
</evidence>
<keyword evidence="1" id="KW-1133">Transmembrane helix</keyword>
<protein>
    <submittedName>
        <fullName evidence="2">Uncharacterized protein</fullName>
    </submittedName>
</protein>